<name>A0AAV4A3I7_9GAST</name>
<keyword evidence="2" id="KW-1133">Transmembrane helix</keyword>
<dbReference type="EMBL" id="BLXT01003580">
    <property type="protein sequence ID" value="GFO02239.1"/>
    <property type="molecule type" value="Genomic_DNA"/>
</dbReference>
<dbReference type="SUPFAM" id="SSF48726">
    <property type="entry name" value="Immunoglobulin"/>
    <property type="match status" value="1"/>
</dbReference>
<dbReference type="GO" id="GO:0007165">
    <property type="term" value="P:signal transduction"/>
    <property type="evidence" value="ECO:0007669"/>
    <property type="project" value="InterPro"/>
</dbReference>
<gene>
    <name evidence="5" type="ORF">PoB_002874400</name>
</gene>
<feature type="transmembrane region" description="Helical" evidence="2">
    <location>
        <begin position="781"/>
        <end position="799"/>
    </location>
</feature>
<evidence type="ECO:0000313" key="6">
    <source>
        <dbReference type="Proteomes" id="UP000735302"/>
    </source>
</evidence>
<comment type="similarity">
    <text evidence="1">Belongs to the interleukin-1 receptor family.</text>
</comment>
<keyword evidence="2" id="KW-0812">Transmembrane</keyword>
<feature type="domain" description="TIR" evidence="3">
    <location>
        <begin position="612"/>
        <end position="755"/>
    </location>
</feature>
<evidence type="ECO:0000256" key="1">
    <source>
        <dbReference type="ARBA" id="ARBA00009752"/>
    </source>
</evidence>
<feature type="transmembrane region" description="Helical" evidence="2">
    <location>
        <begin position="141"/>
        <end position="161"/>
    </location>
</feature>
<feature type="transmembrane region" description="Helical" evidence="2">
    <location>
        <begin position="101"/>
        <end position="120"/>
    </location>
</feature>
<dbReference type="InterPro" id="IPR007110">
    <property type="entry name" value="Ig-like_dom"/>
</dbReference>
<reference evidence="5 6" key="1">
    <citation type="journal article" date="2021" name="Elife">
        <title>Chloroplast acquisition without the gene transfer in kleptoplastic sea slugs, Plakobranchus ocellatus.</title>
        <authorList>
            <person name="Maeda T."/>
            <person name="Takahashi S."/>
            <person name="Yoshida T."/>
            <person name="Shimamura S."/>
            <person name="Takaki Y."/>
            <person name="Nagai Y."/>
            <person name="Toyoda A."/>
            <person name="Suzuki Y."/>
            <person name="Arimoto A."/>
            <person name="Ishii H."/>
            <person name="Satoh N."/>
            <person name="Nishiyama T."/>
            <person name="Hasebe M."/>
            <person name="Maruyama T."/>
            <person name="Minagawa J."/>
            <person name="Obokata J."/>
            <person name="Shigenobu S."/>
        </authorList>
    </citation>
    <scope>NUCLEOTIDE SEQUENCE [LARGE SCALE GENOMIC DNA]</scope>
</reference>
<dbReference type="SUPFAM" id="SSF52200">
    <property type="entry name" value="Toll/Interleukin receptor TIR domain"/>
    <property type="match status" value="1"/>
</dbReference>
<dbReference type="Gene3D" id="2.60.40.10">
    <property type="entry name" value="Immunoglobulins"/>
    <property type="match status" value="1"/>
</dbReference>
<evidence type="ECO:0000313" key="5">
    <source>
        <dbReference type="EMBL" id="GFO02239.1"/>
    </source>
</evidence>
<dbReference type="InterPro" id="IPR035897">
    <property type="entry name" value="Toll_tir_struct_dom_sf"/>
</dbReference>
<evidence type="ECO:0000256" key="2">
    <source>
        <dbReference type="SAM" id="Phobius"/>
    </source>
</evidence>
<keyword evidence="2" id="KW-0472">Membrane</keyword>
<dbReference type="PROSITE" id="PS50104">
    <property type="entry name" value="TIR"/>
    <property type="match status" value="1"/>
</dbReference>
<dbReference type="Proteomes" id="UP000735302">
    <property type="component" value="Unassembled WGS sequence"/>
</dbReference>
<evidence type="ECO:0000259" key="3">
    <source>
        <dbReference type="PROSITE" id="PS50104"/>
    </source>
</evidence>
<dbReference type="PROSITE" id="PS50835">
    <property type="entry name" value="IG_LIKE"/>
    <property type="match status" value="1"/>
</dbReference>
<organism evidence="5 6">
    <name type="scientific">Plakobranchus ocellatus</name>
    <dbReference type="NCBI Taxonomy" id="259542"/>
    <lineage>
        <taxon>Eukaryota</taxon>
        <taxon>Metazoa</taxon>
        <taxon>Spiralia</taxon>
        <taxon>Lophotrochozoa</taxon>
        <taxon>Mollusca</taxon>
        <taxon>Gastropoda</taxon>
        <taxon>Heterobranchia</taxon>
        <taxon>Euthyneura</taxon>
        <taxon>Panpulmonata</taxon>
        <taxon>Sacoglossa</taxon>
        <taxon>Placobranchoidea</taxon>
        <taxon>Plakobranchidae</taxon>
        <taxon>Plakobranchus</taxon>
    </lineage>
</organism>
<dbReference type="InterPro" id="IPR036179">
    <property type="entry name" value="Ig-like_dom_sf"/>
</dbReference>
<evidence type="ECO:0008006" key="7">
    <source>
        <dbReference type="Google" id="ProtNLM"/>
    </source>
</evidence>
<dbReference type="Pfam" id="PF01582">
    <property type="entry name" value="TIR"/>
    <property type="match status" value="1"/>
</dbReference>
<dbReference type="AlphaFoldDB" id="A0AAV4A3I7"/>
<accession>A0AAV4A3I7</accession>
<feature type="domain" description="Ig-like" evidence="4">
    <location>
        <begin position="205"/>
        <end position="305"/>
    </location>
</feature>
<keyword evidence="6" id="KW-1185">Reference proteome</keyword>
<proteinExistence type="inferred from homology"/>
<dbReference type="Gene3D" id="3.40.50.10140">
    <property type="entry name" value="Toll/interleukin-1 receptor homology (TIR) domain"/>
    <property type="match status" value="1"/>
</dbReference>
<comment type="caution">
    <text evidence="5">The sequence shown here is derived from an EMBL/GenBank/DDBJ whole genome shotgun (WGS) entry which is preliminary data.</text>
</comment>
<sequence length="814" mass="93336">MANVSSLKITRVIRVSHVKGWCAILFTLIIMILGPMKAVENYHFSAARQYGDITKKLLHDVEQAYQSPGPFLSSWLEHPIFIKDTTYYRNPVSDDLNNLEIYLMLFSWETFFMLCLKLMDDWFRTGDFIFEVTTAEFKAHWIKYLLFLSISSAYAFLLVFGTDGGFNIIYQFTRDNIVDWLEKSYVSIKPTDTGMSLFMRRQPHPLTEGLSNPFFLREEFRFVGEDVQFVCEYEVLGAQNVEPIYASSWWLKNGTPLKTDDRQLINVTVKADEDSVDILGMRWFIIRNTLTITMVESQHFGSYACIYLDPMPQKIIIKPVFETSKFWRETFSAPKSDHSECGCKPNEDTLGLTTGNIRECFAEFELKERAPKQSTVDVNVNIGGILNEGFTYLTLADPSDVSVDVTFLDSTSTKCCSPVSKLYWIFFKGGGFVDLPISRVIWSNETSDRLNVEKWMCVCKDTPRMHKDTIYRNIYNSTLIYWETVAIQYPVSLAISSLNNETPTFLESLQFCNKISSPYSLCGFLDLILENQRYTVYGFDIFILQSTALLSLLLTFLLYKSKSYVSIPLRKACTGSFTTLPIQFEAVNGPLLESVRNRATTGGDHDEVKNDPVYDVFLSYCNEDAYDRAVAQHFKAIAIDIGLTVFDPHEDILAGQIVFTATSAAIHRSSRFVILFSDAYKQDSISSMEFGAINDTIISQHTIAKSRLLVFRVGSCVVDGMHQVPCIPIPGSARGTYSLDESCLVEFKEWERGTRPDSTKVPARYKWLEWLRYCGFNWKSVVHIFTLFILIWHSTFFYSEEQRTSSYDSKHYET</sequence>
<feature type="transmembrane region" description="Helical" evidence="2">
    <location>
        <begin position="536"/>
        <end position="559"/>
    </location>
</feature>
<dbReference type="InterPro" id="IPR000157">
    <property type="entry name" value="TIR_dom"/>
</dbReference>
<evidence type="ECO:0000259" key="4">
    <source>
        <dbReference type="PROSITE" id="PS50835"/>
    </source>
</evidence>
<feature type="transmembrane region" description="Helical" evidence="2">
    <location>
        <begin position="21"/>
        <end position="39"/>
    </location>
</feature>
<protein>
    <recommendedName>
        <fullName evidence="7">TIR domain-containing protein</fullName>
    </recommendedName>
</protein>
<dbReference type="InterPro" id="IPR013783">
    <property type="entry name" value="Ig-like_fold"/>
</dbReference>